<keyword evidence="3" id="KW-1185">Reference proteome</keyword>
<organism evidence="2 3">
    <name type="scientific">Pelagibaculum spongiae</name>
    <dbReference type="NCBI Taxonomy" id="2080658"/>
    <lineage>
        <taxon>Bacteria</taxon>
        <taxon>Pseudomonadati</taxon>
        <taxon>Pseudomonadota</taxon>
        <taxon>Gammaproteobacteria</taxon>
        <taxon>Oceanospirillales</taxon>
        <taxon>Pelagibaculum</taxon>
    </lineage>
</organism>
<evidence type="ECO:0000313" key="2">
    <source>
        <dbReference type="EMBL" id="PVZ66756.1"/>
    </source>
</evidence>
<name>A0A2V1GXU1_9GAMM</name>
<accession>A0A2V1GXU1</accession>
<comment type="caution">
    <text evidence="2">The sequence shown here is derived from an EMBL/GenBank/DDBJ whole genome shotgun (WGS) entry which is preliminary data.</text>
</comment>
<reference evidence="2 3" key="1">
    <citation type="submission" date="2018-04" db="EMBL/GenBank/DDBJ databases">
        <title>Thalassorhabdus spongiae gen. nov., sp. nov., isolated from a marine sponge in South-West Iceland.</title>
        <authorList>
            <person name="Knobloch S."/>
            <person name="Daussin A."/>
            <person name="Johannsson R."/>
            <person name="Marteinsson V.T."/>
        </authorList>
    </citation>
    <scope>NUCLEOTIDE SEQUENCE [LARGE SCALE GENOMIC DNA]</scope>
    <source>
        <strain evidence="2 3">Hp12</strain>
    </source>
</reference>
<evidence type="ECO:0000256" key="1">
    <source>
        <dbReference type="SAM" id="MobiDB-lite"/>
    </source>
</evidence>
<protein>
    <submittedName>
        <fullName evidence="2">Uncharacterized protein</fullName>
    </submittedName>
</protein>
<dbReference type="Proteomes" id="UP000244906">
    <property type="component" value="Unassembled WGS sequence"/>
</dbReference>
<evidence type="ECO:0000313" key="3">
    <source>
        <dbReference type="Proteomes" id="UP000244906"/>
    </source>
</evidence>
<feature type="region of interest" description="Disordered" evidence="1">
    <location>
        <begin position="92"/>
        <end position="127"/>
    </location>
</feature>
<proteinExistence type="predicted"/>
<feature type="compositionally biased region" description="Low complexity" evidence="1">
    <location>
        <begin position="100"/>
        <end position="127"/>
    </location>
</feature>
<dbReference type="AlphaFoldDB" id="A0A2V1GXU1"/>
<sequence length="127" mass="14190">MLNHHTQVHSFLTYLNAPASDALVEALHTFIDHRLISPKREVIFDRGQLMFIENGKQMASHTLESNNDRVVKFDGQHIQEINPYAYLNTTDYQMKGDNASSGRRSSGNSSSGIGSNNNNNNNNNNNG</sequence>
<dbReference type="RefSeq" id="WP_116688120.1">
    <property type="nucleotide sequence ID" value="NZ_CAWNYD010000007.1"/>
</dbReference>
<dbReference type="EMBL" id="QDDL01000007">
    <property type="protein sequence ID" value="PVZ66756.1"/>
    <property type="molecule type" value="Genomic_DNA"/>
</dbReference>
<gene>
    <name evidence="2" type="ORF">DC094_15950</name>
</gene>